<dbReference type="SUPFAM" id="SSF51735">
    <property type="entry name" value="NAD(P)-binding Rossmann-fold domains"/>
    <property type="match status" value="1"/>
</dbReference>
<dbReference type="FunFam" id="3.40.50.720:FF:000173">
    <property type="entry name" value="3-oxoacyl-[acyl-carrier protein] reductase"/>
    <property type="match status" value="1"/>
</dbReference>
<evidence type="ECO:0000256" key="1">
    <source>
        <dbReference type="ARBA" id="ARBA00005194"/>
    </source>
</evidence>
<dbReference type="InterPro" id="IPR011284">
    <property type="entry name" value="3oxo_ACP_reduc"/>
</dbReference>
<comment type="pathway">
    <text evidence="1 8">Lipid metabolism; fatty acid biosynthesis.</text>
</comment>
<dbReference type="Pfam" id="PF13561">
    <property type="entry name" value="adh_short_C2"/>
    <property type="match status" value="1"/>
</dbReference>
<keyword evidence="7 8" id="KW-0521">NADP</keyword>
<proteinExistence type="inferred from homology"/>
<dbReference type="NCBIfam" id="TIGR01830">
    <property type="entry name" value="3oxo_ACP_reduc"/>
    <property type="match status" value="1"/>
</dbReference>
<comment type="subunit">
    <text evidence="8">Homotetramer.</text>
</comment>
<comment type="caution">
    <text evidence="10">The sequence shown here is derived from an EMBL/GenBank/DDBJ whole genome shotgun (WGS) entry which is preliminary data.</text>
</comment>
<dbReference type="Gene3D" id="3.40.50.720">
    <property type="entry name" value="NAD(P)-binding Rossmann-like Domain"/>
    <property type="match status" value="1"/>
</dbReference>
<dbReference type="SMART" id="SM00822">
    <property type="entry name" value="PKS_KR"/>
    <property type="match status" value="1"/>
</dbReference>
<evidence type="ECO:0000256" key="4">
    <source>
        <dbReference type="ARBA" id="ARBA00023002"/>
    </source>
</evidence>
<name>A0A5B2WSC7_9PSEU</name>
<feature type="domain" description="Ketoreductase" evidence="9">
    <location>
        <begin position="5"/>
        <end position="190"/>
    </location>
</feature>
<gene>
    <name evidence="10" type="primary">fabG</name>
    <name evidence="10" type="ORF">F0L68_30135</name>
</gene>
<comment type="catalytic activity">
    <reaction evidence="5 8">
        <text>a (3R)-hydroxyacyl-[ACP] + NADP(+) = a 3-oxoacyl-[ACP] + NADPH + H(+)</text>
        <dbReference type="Rhea" id="RHEA:17397"/>
        <dbReference type="Rhea" id="RHEA-COMP:9916"/>
        <dbReference type="Rhea" id="RHEA-COMP:9945"/>
        <dbReference type="ChEBI" id="CHEBI:15378"/>
        <dbReference type="ChEBI" id="CHEBI:57783"/>
        <dbReference type="ChEBI" id="CHEBI:58349"/>
        <dbReference type="ChEBI" id="CHEBI:78776"/>
        <dbReference type="ChEBI" id="CHEBI:78827"/>
        <dbReference type="EC" id="1.1.1.100"/>
    </reaction>
</comment>
<dbReference type="EC" id="1.1.1.100" evidence="3 8"/>
<keyword evidence="8" id="KW-0443">Lipid metabolism</keyword>
<evidence type="ECO:0000256" key="7">
    <source>
        <dbReference type="PIRSR" id="PIRSR611284-2"/>
    </source>
</evidence>
<dbReference type="UniPathway" id="UPA00094"/>
<comment type="function">
    <text evidence="8">Catalyzes the NADPH-dependent reduction of beta-ketoacyl-ACP substrates to beta-hydroxyacyl-ACP products, the first reductive step in the elongation cycle of fatty acid biosynthesis.</text>
</comment>
<accession>A0A5B2WSC7</accession>
<dbReference type="NCBIfam" id="NF009466">
    <property type="entry name" value="PRK12826.1-2"/>
    <property type="match status" value="1"/>
</dbReference>
<evidence type="ECO:0000256" key="6">
    <source>
        <dbReference type="PIRSR" id="PIRSR611284-1"/>
    </source>
</evidence>
<dbReference type="InterPro" id="IPR057326">
    <property type="entry name" value="KR_dom"/>
</dbReference>
<dbReference type="PROSITE" id="PS00061">
    <property type="entry name" value="ADH_SHORT"/>
    <property type="match status" value="1"/>
</dbReference>
<dbReference type="PANTHER" id="PTHR42879:SF2">
    <property type="entry name" value="3-OXOACYL-[ACYL-CARRIER-PROTEIN] REDUCTASE FABG"/>
    <property type="match status" value="1"/>
</dbReference>
<comment type="similarity">
    <text evidence="2 8">Belongs to the short-chain dehydrogenases/reductases (SDR) family.</text>
</comment>
<dbReference type="InterPro" id="IPR002347">
    <property type="entry name" value="SDR_fam"/>
</dbReference>
<dbReference type="PRINTS" id="PR00080">
    <property type="entry name" value="SDRFAMILY"/>
</dbReference>
<keyword evidence="8" id="KW-0276">Fatty acid metabolism</keyword>
<keyword evidence="8" id="KW-0275">Fatty acid biosynthesis</keyword>
<evidence type="ECO:0000256" key="8">
    <source>
        <dbReference type="RuleBase" id="RU366074"/>
    </source>
</evidence>
<feature type="binding site" evidence="7">
    <location>
        <begin position="154"/>
        <end position="158"/>
    </location>
    <ligand>
        <name>NADP(+)</name>
        <dbReference type="ChEBI" id="CHEBI:58349"/>
    </ligand>
</feature>
<dbReference type="InterPro" id="IPR050259">
    <property type="entry name" value="SDR"/>
</dbReference>
<reference evidence="10 11" key="1">
    <citation type="submission" date="2019-09" db="EMBL/GenBank/DDBJ databases">
        <title>Goodfellowia gen. nov., a new genus of the Pseudonocardineae related to Actinoalloteichus, containing Goodfellowia coeruleoviolacea gen. nov., comb. nov. gen. nov., comb. nov.</title>
        <authorList>
            <person name="Labeda D."/>
        </authorList>
    </citation>
    <scope>NUCLEOTIDE SEQUENCE [LARGE SCALE GENOMIC DNA]</scope>
    <source>
        <strain evidence="10 11">AN110305</strain>
    </source>
</reference>
<sequence>MSEKRRVIVTGGSRGIGRSVAIRLAEENFDVAFCYRSEAAAAETTAKEIEEHGGRCYHAPCDVADAEAVQAFIKAAEAELGPIETLVNSAGIVRDNPMVLMPVEDWNAVIDTNLTGTFNFCRSMAFGFMKRKSGAIINMSSVAGVYGNPTQTNYSAAKAGINGMSKALAKELAAYNVRVNVVAPGFIETDMTARLSEKVRKTALGLVPMRRFGQAEDVADLVAFLASDRAAYITGQVIQVDGGIVI</sequence>
<feature type="active site" description="Proton acceptor" evidence="6">
    <location>
        <position position="154"/>
    </location>
</feature>
<keyword evidence="8" id="KW-0444">Lipid biosynthesis</keyword>
<feature type="binding site" evidence="7">
    <location>
        <position position="187"/>
    </location>
    <ligand>
        <name>NADP(+)</name>
        <dbReference type="ChEBI" id="CHEBI:58349"/>
    </ligand>
</feature>
<dbReference type="RefSeq" id="WP_149853241.1">
    <property type="nucleotide sequence ID" value="NZ_VUOB01000061.1"/>
</dbReference>
<dbReference type="InterPro" id="IPR020904">
    <property type="entry name" value="Sc_DH/Rdtase_CS"/>
</dbReference>
<dbReference type="PRINTS" id="PR00081">
    <property type="entry name" value="GDHRDH"/>
</dbReference>
<dbReference type="GO" id="GO:0006633">
    <property type="term" value="P:fatty acid biosynthetic process"/>
    <property type="evidence" value="ECO:0007669"/>
    <property type="project" value="UniProtKB-UniPathway"/>
</dbReference>
<dbReference type="AlphaFoldDB" id="A0A5B2WSC7"/>
<evidence type="ECO:0000313" key="11">
    <source>
        <dbReference type="Proteomes" id="UP000323454"/>
    </source>
</evidence>
<keyword evidence="4 8" id="KW-0560">Oxidoreductase</keyword>
<organism evidence="10 11">
    <name type="scientific">Solihabitans fulvus</name>
    <dbReference type="NCBI Taxonomy" id="1892852"/>
    <lineage>
        <taxon>Bacteria</taxon>
        <taxon>Bacillati</taxon>
        <taxon>Actinomycetota</taxon>
        <taxon>Actinomycetes</taxon>
        <taxon>Pseudonocardiales</taxon>
        <taxon>Pseudonocardiaceae</taxon>
        <taxon>Solihabitans</taxon>
    </lineage>
</organism>
<keyword evidence="11" id="KW-1185">Reference proteome</keyword>
<dbReference type="GO" id="GO:0051287">
    <property type="term" value="F:NAD binding"/>
    <property type="evidence" value="ECO:0007669"/>
    <property type="project" value="UniProtKB-UniRule"/>
</dbReference>
<evidence type="ECO:0000256" key="2">
    <source>
        <dbReference type="ARBA" id="ARBA00006484"/>
    </source>
</evidence>
<evidence type="ECO:0000256" key="5">
    <source>
        <dbReference type="ARBA" id="ARBA00048508"/>
    </source>
</evidence>
<evidence type="ECO:0000313" key="10">
    <source>
        <dbReference type="EMBL" id="KAA2254445.1"/>
    </source>
</evidence>
<dbReference type="CDD" id="cd05333">
    <property type="entry name" value="BKR_SDR_c"/>
    <property type="match status" value="1"/>
</dbReference>
<protein>
    <recommendedName>
        <fullName evidence="3 8">3-oxoacyl-[acyl-carrier-protein] reductase</fullName>
        <ecNumber evidence="3 8">1.1.1.100</ecNumber>
    </recommendedName>
</protein>
<dbReference type="GO" id="GO:0004316">
    <property type="term" value="F:3-oxoacyl-[acyl-carrier-protein] reductase (NADPH) activity"/>
    <property type="evidence" value="ECO:0007669"/>
    <property type="project" value="UniProtKB-UniRule"/>
</dbReference>
<dbReference type="OrthoDB" id="9804774at2"/>
<dbReference type="EMBL" id="VUOB01000061">
    <property type="protein sequence ID" value="KAA2254445.1"/>
    <property type="molecule type" value="Genomic_DNA"/>
</dbReference>
<feature type="binding site" evidence="7">
    <location>
        <begin position="11"/>
        <end position="14"/>
    </location>
    <ligand>
        <name>NADP(+)</name>
        <dbReference type="ChEBI" id="CHEBI:58349"/>
    </ligand>
</feature>
<evidence type="ECO:0000256" key="3">
    <source>
        <dbReference type="ARBA" id="ARBA00012948"/>
    </source>
</evidence>
<evidence type="ECO:0000259" key="9">
    <source>
        <dbReference type="SMART" id="SM00822"/>
    </source>
</evidence>
<dbReference type="NCBIfam" id="NF005559">
    <property type="entry name" value="PRK07231.1"/>
    <property type="match status" value="1"/>
</dbReference>
<dbReference type="InterPro" id="IPR036291">
    <property type="entry name" value="NAD(P)-bd_dom_sf"/>
</dbReference>
<reference evidence="10 11" key="2">
    <citation type="submission" date="2019-09" db="EMBL/GenBank/DDBJ databases">
        <authorList>
            <person name="Jin C."/>
        </authorList>
    </citation>
    <scope>NUCLEOTIDE SEQUENCE [LARGE SCALE GENOMIC DNA]</scope>
    <source>
        <strain evidence="10 11">AN110305</strain>
    </source>
</reference>
<dbReference type="PANTHER" id="PTHR42879">
    <property type="entry name" value="3-OXOACYL-(ACYL-CARRIER-PROTEIN) REDUCTASE"/>
    <property type="match status" value="1"/>
</dbReference>
<dbReference type="Proteomes" id="UP000323454">
    <property type="component" value="Unassembled WGS sequence"/>
</dbReference>